<dbReference type="Pfam" id="PF04261">
    <property type="entry name" value="Dyp_perox_N"/>
    <property type="match status" value="1"/>
</dbReference>
<dbReference type="InterPro" id="IPR006314">
    <property type="entry name" value="Dyp_peroxidase"/>
</dbReference>
<dbReference type="NCBIfam" id="TIGR01413">
    <property type="entry name" value="Dyp_perox_fam"/>
    <property type="match status" value="1"/>
</dbReference>
<keyword evidence="2 12" id="KW-0575">Peroxidase</keyword>
<dbReference type="Proteomes" id="UP001597368">
    <property type="component" value="Unassembled WGS sequence"/>
</dbReference>
<feature type="domain" description="Dyp-type peroxidase C-terminal" evidence="11">
    <location>
        <begin position="233"/>
        <end position="406"/>
    </location>
</feature>
<accession>A0ABW4SZK5</accession>
<evidence type="ECO:0000256" key="6">
    <source>
        <dbReference type="ARBA" id="ARBA00023002"/>
    </source>
</evidence>
<evidence type="ECO:0000256" key="4">
    <source>
        <dbReference type="ARBA" id="ARBA00022723"/>
    </source>
</evidence>
<organism evidence="12 13">
    <name type="scientific">Nonomuraea mangrovi</name>
    <dbReference type="NCBI Taxonomy" id="2316207"/>
    <lineage>
        <taxon>Bacteria</taxon>
        <taxon>Bacillati</taxon>
        <taxon>Actinomycetota</taxon>
        <taxon>Actinomycetes</taxon>
        <taxon>Streptosporangiales</taxon>
        <taxon>Streptosporangiaceae</taxon>
        <taxon>Nonomuraea</taxon>
    </lineage>
</organism>
<sequence length="421" mass="44527">MSRDERQSRPSRRAFLTGAAAGGAGLAVGAAGASALASAVRQDTPAPQELMSQGGARVARATFRAAHQPGILTGPASACLLVAFRCLDPDRRALTGTLRALSAELERLMAGRALAPATADLPPSDSALLLGQGRQHVLATLSVGASLFDRRYGLAAAKPAELVPMGVLANDVLDPARTHGDLLLLLQGDHPDVCVHALRAAVRATKGGLAPAWSQDGFARPDATARAGTTGMRNLLGFKDGTGNPDAGKPAVMDKAVWVGADDGEPAWAVGGSYVAVRLIRLLVEQWDGTSLTEQERVVGRRKDSGAPLDGTKETDVPRYRDDPDGRLTPLDAHIRLANPRTAGAEKAMLRRGFNYARGLDDQGLAFVSYQRRLANFLQSQARLKGEPMERFTRPEGGGFYFALPGLTGDDDYLGQRLVET</sequence>
<gene>
    <name evidence="12" type="ORF">ACFSKW_22890</name>
</gene>
<evidence type="ECO:0000313" key="13">
    <source>
        <dbReference type="Proteomes" id="UP001597368"/>
    </source>
</evidence>
<protein>
    <submittedName>
        <fullName evidence="12">Dyp-type peroxidase</fullName>
    </submittedName>
</protein>
<reference evidence="13" key="1">
    <citation type="journal article" date="2019" name="Int. J. Syst. Evol. Microbiol.">
        <title>The Global Catalogue of Microorganisms (GCM) 10K type strain sequencing project: providing services to taxonomists for standard genome sequencing and annotation.</title>
        <authorList>
            <consortium name="The Broad Institute Genomics Platform"/>
            <consortium name="The Broad Institute Genome Sequencing Center for Infectious Disease"/>
            <person name="Wu L."/>
            <person name="Ma J."/>
        </authorList>
    </citation>
    <scope>NUCLEOTIDE SEQUENCE [LARGE SCALE GENOMIC DNA]</scope>
    <source>
        <strain evidence="13">ICMP 6774ER</strain>
    </source>
</reference>
<dbReference type="PROSITE" id="PS51404">
    <property type="entry name" value="DYP_PEROXIDASE"/>
    <property type="match status" value="1"/>
</dbReference>
<feature type="domain" description="Dyp-type peroxidase N-terminal" evidence="10">
    <location>
        <begin position="68"/>
        <end position="218"/>
    </location>
</feature>
<dbReference type="InterPro" id="IPR048327">
    <property type="entry name" value="Dyp_perox_N"/>
</dbReference>
<dbReference type="SUPFAM" id="SSF54909">
    <property type="entry name" value="Dimeric alpha+beta barrel"/>
    <property type="match status" value="1"/>
</dbReference>
<evidence type="ECO:0000256" key="7">
    <source>
        <dbReference type="ARBA" id="ARBA00023004"/>
    </source>
</evidence>
<dbReference type="GO" id="GO:0004601">
    <property type="term" value="F:peroxidase activity"/>
    <property type="evidence" value="ECO:0007669"/>
    <property type="project" value="UniProtKB-KW"/>
</dbReference>
<dbReference type="PANTHER" id="PTHR30521:SF4">
    <property type="entry name" value="DEFERROCHELATASE"/>
    <property type="match status" value="1"/>
</dbReference>
<dbReference type="InterPro" id="IPR048328">
    <property type="entry name" value="Dyp_perox_C"/>
</dbReference>
<evidence type="ECO:0000256" key="9">
    <source>
        <dbReference type="SAM" id="MobiDB-lite"/>
    </source>
</evidence>
<dbReference type="InterPro" id="IPR011008">
    <property type="entry name" value="Dimeric_a/b-barrel"/>
</dbReference>
<evidence type="ECO:0000313" key="12">
    <source>
        <dbReference type="EMBL" id="MFD1934320.1"/>
    </source>
</evidence>
<comment type="similarity">
    <text evidence="8">Belongs to the DyP-type peroxidase family.</text>
</comment>
<evidence type="ECO:0000256" key="8">
    <source>
        <dbReference type="ARBA" id="ARBA00025737"/>
    </source>
</evidence>
<evidence type="ECO:0000256" key="5">
    <source>
        <dbReference type="ARBA" id="ARBA00022729"/>
    </source>
</evidence>
<keyword evidence="4" id="KW-0479">Metal-binding</keyword>
<evidence type="ECO:0000256" key="3">
    <source>
        <dbReference type="ARBA" id="ARBA00022617"/>
    </source>
</evidence>
<name>A0ABW4SZK5_9ACTN</name>
<evidence type="ECO:0000256" key="1">
    <source>
        <dbReference type="ARBA" id="ARBA00001970"/>
    </source>
</evidence>
<evidence type="ECO:0000259" key="11">
    <source>
        <dbReference type="Pfam" id="PF20628"/>
    </source>
</evidence>
<keyword evidence="5" id="KW-0732">Signal</keyword>
<dbReference type="RefSeq" id="WP_379574573.1">
    <property type="nucleotide sequence ID" value="NZ_JBHUFV010000033.1"/>
</dbReference>
<proteinExistence type="inferred from homology"/>
<keyword evidence="3" id="KW-0349">Heme</keyword>
<evidence type="ECO:0000259" key="10">
    <source>
        <dbReference type="Pfam" id="PF04261"/>
    </source>
</evidence>
<dbReference type="EMBL" id="JBHUFV010000033">
    <property type="protein sequence ID" value="MFD1934320.1"/>
    <property type="molecule type" value="Genomic_DNA"/>
</dbReference>
<dbReference type="Pfam" id="PF20628">
    <property type="entry name" value="Dyp_perox_C"/>
    <property type="match status" value="1"/>
</dbReference>
<dbReference type="PROSITE" id="PS51318">
    <property type="entry name" value="TAT"/>
    <property type="match status" value="1"/>
</dbReference>
<feature type="region of interest" description="Disordered" evidence="9">
    <location>
        <begin position="297"/>
        <end position="325"/>
    </location>
</feature>
<dbReference type="InterPro" id="IPR006311">
    <property type="entry name" value="TAT_signal"/>
</dbReference>
<comment type="caution">
    <text evidence="12">The sequence shown here is derived from an EMBL/GenBank/DDBJ whole genome shotgun (WGS) entry which is preliminary data.</text>
</comment>
<keyword evidence="7" id="KW-0408">Iron</keyword>
<keyword evidence="13" id="KW-1185">Reference proteome</keyword>
<dbReference type="PANTHER" id="PTHR30521">
    <property type="entry name" value="DEFERROCHELATASE/PEROXIDASE"/>
    <property type="match status" value="1"/>
</dbReference>
<evidence type="ECO:0000256" key="2">
    <source>
        <dbReference type="ARBA" id="ARBA00022559"/>
    </source>
</evidence>
<comment type="cofactor">
    <cofactor evidence="1">
        <name>heme b</name>
        <dbReference type="ChEBI" id="CHEBI:60344"/>
    </cofactor>
</comment>
<keyword evidence="6" id="KW-0560">Oxidoreductase</keyword>